<evidence type="ECO:0000313" key="2">
    <source>
        <dbReference type="EMBL" id="PWJ72245.1"/>
    </source>
</evidence>
<reference evidence="2 3" key="1">
    <citation type="submission" date="2018-05" db="EMBL/GenBank/DDBJ databases">
        <authorList>
            <person name="Goeker M."/>
            <person name="Huntemann M."/>
            <person name="Clum A."/>
            <person name="Pillay M."/>
            <person name="Palaniappan K."/>
            <person name="Varghese N."/>
            <person name="Mikhailova N."/>
            <person name="Stamatis D."/>
            <person name="Reddy T."/>
            <person name="Daum C."/>
            <person name="Shapiro N."/>
            <person name="Ivanova N."/>
            <person name="Kyrpides N."/>
            <person name="Woyke T."/>
        </authorList>
    </citation>
    <scope>NUCLEOTIDE SEQUENCE [LARGE SCALE GENOMIC DNA]</scope>
    <source>
        <strain evidence="2 3">DSM 26524</strain>
    </source>
</reference>
<evidence type="ECO:0000313" key="3">
    <source>
        <dbReference type="Proteomes" id="UP000245412"/>
    </source>
</evidence>
<proteinExistence type="predicted"/>
<dbReference type="InterPro" id="IPR029058">
    <property type="entry name" value="AB_hydrolase_fold"/>
</dbReference>
<gene>
    <name evidence="2" type="ORF">C7383_12051</name>
</gene>
<dbReference type="AlphaFoldDB" id="A0AB73SXX7"/>
<dbReference type="RefSeq" id="WP_257497911.1">
    <property type="nucleotide sequence ID" value="NZ_JANKBI010000021.1"/>
</dbReference>
<dbReference type="PANTHER" id="PTHR46438:SF2">
    <property type="entry name" value="ALPHA_BETA-HYDROLASES SUPERFAMILY PROTEIN"/>
    <property type="match status" value="1"/>
</dbReference>
<protein>
    <submittedName>
        <fullName evidence="2">Pimeloyl-ACP methyl ester carboxylesterase</fullName>
    </submittedName>
</protein>
<dbReference type="Gene3D" id="3.40.50.1820">
    <property type="entry name" value="alpha/beta hydrolase"/>
    <property type="match status" value="1"/>
</dbReference>
<accession>A0AB73SXX7</accession>
<organism evidence="2 3">
    <name type="scientific">Murimonas intestini</name>
    <dbReference type="NCBI Taxonomy" id="1337051"/>
    <lineage>
        <taxon>Bacteria</taxon>
        <taxon>Bacillati</taxon>
        <taxon>Bacillota</taxon>
        <taxon>Clostridia</taxon>
        <taxon>Lachnospirales</taxon>
        <taxon>Lachnospiraceae</taxon>
        <taxon>Murimonas</taxon>
    </lineage>
</organism>
<dbReference type="PANTHER" id="PTHR46438">
    <property type="entry name" value="ALPHA/BETA-HYDROLASES SUPERFAMILY PROTEIN"/>
    <property type="match status" value="1"/>
</dbReference>
<feature type="domain" description="AB hydrolase-1" evidence="1">
    <location>
        <begin position="62"/>
        <end position="185"/>
    </location>
</feature>
<name>A0AB73SXX7_9FIRM</name>
<dbReference type="Pfam" id="PF12697">
    <property type="entry name" value="Abhydrolase_6"/>
    <property type="match status" value="1"/>
</dbReference>
<keyword evidence="3" id="KW-1185">Reference proteome</keyword>
<dbReference type="Proteomes" id="UP000245412">
    <property type="component" value="Unassembled WGS sequence"/>
</dbReference>
<dbReference type="InterPro" id="IPR000073">
    <property type="entry name" value="AB_hydrolase_1"/>
</dbReference>
<comment type="caution">
    <text evidence="2">The sequence shown here is derived from an EMBL/GenBank/DDBJ whole genome shotgun (WGS) entry which is preliminary data.</text>
</comment>
<sequence>MKNKVKTTFIVTTLAMGLLHLINHFISAAATVNNLLKPRAGKHFDWRFGNIYYTKTGSGSPLLLIHDLAPYSSAYEWHEVIRKFSKDHTVYAIDLIGCGRSDKPNMTYTNFLYVQLVSDFVKQVIGQKTDVAATGISSSFVVMACHNDPALFNRIVMINPESLMKLSSIPGKRSKVTKFILDMPIIGTAVYNIIVNRSNIEYSFTEKYLYNPFRLQQRYIDAYHEAAHLGKSGGKYLLSSLNGFYVNANISHALKEINNSIFIINGKKRDDSIAVADSYLAVNPSIEADYINDAKMLPQLETPDELYQHMSLFL</sequence>
<dbReference type="EMBL" id="QGGY01000020">
    <property type="protein sequence ID" value="PWJ72245.1"/>
    <property type="molecule type" value="Genomic_DNA"/>
</dbReference>
<evidence type="ECO:0000259" key="1">
    <source>
        <dbReference type="Pfam" id="PF12697"/>
    </source>
</evidence>
<dbReference type="SUPFAM" id="SSF53474">
    <property type="entry name" value="alpha/beta-Hydrolases"/>
    <property type="match status" value="1"/>
</dbReference>